<dbReference type="OrthoDB" id="542931at2759"/>
<dbReference type="AlphaFoldDB" id="A0A384C3B6"/>
<keyword evidence="1" id="KW-0472">Membrane</keyword>
<gene>
    <name evidence="3" type="primary">TMEM244</name>
</gene>
<dbReference type="RefSeq" id="XP_008689338.2">
    <property type="nucleotide sequence ID" value="XM_008691116.2"/>
</dbReference>
<organism evidence="2 3">
    <name type="scientific">Ursus maritimus</name>
    <name type="common">Polar bear</name>
    <name type="synonym">Thalarctos maritimus</name>
    <dbReference type="NCBI Taxonomy" id="29073"/>
    <lineage>
        <taxon>Eukaryota</taxon>
        <taxon>Metazoa</taxon>
        <taxon>Chordata</taxon>
        <taxon>Craniata</taxon>
        <taxon>Vertebrata</taxon>
        <taxon>Euteleostomi</taxon>
        <taxon>Mammalia</taxon>
        <taxon>Eutheria</taxon>
        <taxon>Laurasiatheria</taxon>
        <taxon>Carnivora</taxon>
        <taxon>Caniformia</taxon>
        <taxon>Ursidae</taxon>
        <taxon>Ursus</taxon>
    </lineage>
</organism>
<keyword evidence="1" id="KW-1133">Transmembrane helix</keyword>
<proteinExistence type="predicted"/>
<dbReference type="KEGG" id="umr:103663419"/>
<reference evidence="3" key="1">
    <citation type="submission" date="2025-08" db="UniProtKB">
        <authorList>
            <consortium name="RefSeq"/>
        </authorList>
    </citation>
    <scope>IDENTIFICATION</scope>
    <source>
        <tissue evidence="3">Whole blood</tissue>
    </source>
</reference>
<name>A0A384C3B6_URSMA</name>
<keyword evidence="2" id="KW-1185">Reference proteome</keyword>
<dbReference type="CTD" id="253582"/>
<protein>
    <submittedName>
        <fullName evidence="3">Transmembrane protein 244</fullName>
    </submittedName>
</protein>
<keyword evidence="1 3" id="KW-0812">Transmembrane</keyword>
<feature type="transmembrane region" description="Helical" evidence="1">
    <location>
        <begin position="12"/>
        <end position="31"/>
    </location>
</feature>
<dbReference type="GeneID" id="103663419"/>
<evidence type="ECO:0000313" key="3">
    <source>
        <dbReference type="RefSeq" id="XP_008689338.2"/>
    </source>
</evidence>
<accession>A0A384C3B6</accession>
<dbReference type="Proteomes" id="UP000261680">
    <property type="component" value="Unplaced"/>
</dbReference>
<evidence type="ECO:0000256" key="1">
    <source>
        <dbReference type="SAM" id="Phobius"/>
    </source>
</evidence>
<sequence>MALRTRVAPSKLVLQNLLICVILFCTVYYAVLGMCCLMLKVYELDVLAPFDFKTNPSRLNTNYKVLLVSTQVTYFADCFSLWL</sequence>
<evidence type="ECO:0000313" key="2">
    <source>
        <dbReference type="Proteomes" id="UP000261680"/>
    </source>
</evidence>